<organism evidence="1 2">
    <name type="scientific">Durusdinium trenchii</name>
    <dbReference type="NCBI Taxonomy" id="1381693"/>
    <lineage>
        <taxon>Eukaryota</taxon>
        <taxon>Sar</taxon>
        <taxon>Alveolata</taxon>
        <taxon>Dinophyceae</taxon>
        <taxon>Suessiales</taxon>
        <taxon>Symbiodiniaceae</taxon>
        <taxon>Durusdinium</taxon>
    </lineage>
</organism>
<evidence type="ECO:0000313" key="1">
    <source>
        <dbReference type="EMBL" id="CAK9057370.1"/>
    </source>
</evidence>
<name>A0ABP0N0P6_9DINO</name>
<accession>A0ABP0N0P6</accession>
<feature type="non-terminal residue" evidence="1">
    <location>
        <position position="1"/>
    </location>
</feature>
<dbReference type="EMBL" id="CAXAMN010021225">
    <property type="protein sequence ID" value="CAK9057370.1"/>
    <property type="molecule type" value="Genomic_DNA"/>
</dbReference>
<evidence type="ECO:0000313" key="2">
    <source>
        <dbReference type="Proteomes" id="UP001642484"/>
    </source>
</evidence>
<protein>
    <recommendedName>
        <fullName evidence="3">EF-hand domain-containing protein</fullName>
    </recommendedName>
</protein>
<proteinExistence type="predicted"/>
<sequence>DLVSPEIQVGCWVTWTKSGDDIPPGMVGKEWRTDLQVDFEKAGLNVALHSLKKGIDLDSLNMMKAKFKADDHNGDGKLLKDR</sequence>
<dbReference type="Proteomes" id="UP001642484">
    <property type="component" value="Unassembled WGS sequence"/>
</dbReference>
<keyword evidence="2" id="KW-1185">Reference proteome</keyword>
<evidence type="ECO:0008006" key="3">
    <source>
        <dbReference type="Google" id="ProtNLM"/>
    </source>
</evidence>
<gene>
    <name evidence="1" type="ORF">CCMP2556_LOCUS28310</name>
</gene>
<reference evidence="1 2" key="1">
    <citation type="submission" date="2024-02" db="EMBL/GenBank/DDBJ databases">
        <authorList>
            <person name="Chen Y."/>
            <person name="Shah S."/>
            <person name="Dougan E. K."/>
            <person name="Thang M."/>
            <person name="Chan C."/>
        </authorList>
    </citation>
    <scope>NUCLEOTIDE SEQUENCE [LARGE SCALE GENOMIC DNA]</scope>
</reference>
<comment type="caution">
    <text evidence="1">The sequence shown here is derived from an EMBL/GenBank/DDBJ whole genome shotgun (WGS) entry which is preliminary data.</text>
</comment>